<evidence type="ECO:0000313" key="2">
    <source>
        <dbReference type="WBParaSite" id="PEQ_0000511801-mRNA-1"/>
    </source>
</evidence>
<protein>
    <submittedName>
        <fullName evidence="2">Uncharacterized protein</fullName>
    </submittedName>
</protein>
<name>A0A914RF46_PAREQ</name>
<dbReference type="Gene3D" id="3.30.830.10">
    <property type="entry name" value="Metalloenzyme, LuxS/M16 peptidase-like"/>
    <property type="match status" value="1"/>
</dbReference>
<evidence type="ECO:0000313" key="1">
    <source>
        <dbReference type="Proteomes" id="UP000887564"/>
    </source>
</evidence>
<organism evidence="1 2">
    <name type="scientific">Parascaris equorum</name>
    <name type="common">Equine roundworm</name>
    <dbReference type="NCBI Taxonomy" id="6256"/>
    <lineage>
        <taxon>Eukaryota</taxon>
        <taxon>Metazoa</taxon>
        <taxon>Ecdysozoa</taxon>
        <taxon>Nematoda</taxon>
        <taxon>Chromadorea</taxon>
        <taxon>Rhabditida</taxon>
        <taxon>Spirurina</taxon>
        <taxon>Ascaridomorpha</taxon>
        <taxon>Ascaridoidea</taxon>
        <taxon>Ascarididae</taxon>
        <taxon>Parascaris</taxon>
    </lineage>
</organism>
<dbReference type="AlphaFoldDB" id="A0A914RF46"/>
<dbReference type="Proteomes" id="UP000887564">
    <property type="component" value="Unplaced"/>
</dbReference>
<keyword evidence="1" id="KW-1185">Reference proteome</keyword>
<reference evidence="2" key="1">
    <citation type="submission" date="2022-11" db="UniProtKB">
        <authorList>
            <consortium name="WormBaseParasite"/>
        </authorList>
    </citation>
    <scope>IDENTIFICATION</scope>
</reference>
<accession>A0A914RF46</accession>
<sequence length="119" mass="12811">MVAVAPVNEIHSDAALVGVYLAANGGWSQFNSMPLYWVQSISPTLFWTCASLMGKYNVHPMSRTCAEVDALTACESSSTVAVDRAAQLLASGRTLSAGDFIQLIRNVTMDDINKVRVSK</sequence>
<proteinExistence type="predicted"/>
<dbReference type="WBParaSite" id="PEQ_0000511801-mRNA-1">
    <property type="protein sequence ID" value="PEQ_0000511801-mRNA-1"/>
    <property type="gene ID" value="PEQ_0000511801"/>
</dbReference>